<dbReference type="GO" id="GO:0008074">
    <property type="term" value="C:guanylate cyclase complex, soluble"/>
    <property type="evidence" value="ECO:0007669"/>
    <property type="project" value="TreeGrafter"/>
</dbReference>
<dbReference type="AlphaFoldDB" id="A0A6P0UPD4"/>
<reference evidence="2 3" key="1">
    <citation type="submission" date="2020-01" db="EMBL/GenBank/DDBJ databases">
        <title>Leptobacterium flavescens.</title>
        <authorList>
            <person name="Wang G."/>
        </authorList>
    </citation>
    <scope>NUCLEOTIDE SEQUENCE [LARGE SCALE GENOMIC DNA]</scope>
    <source>
        <strain evidence="2 3">KCTC 22160</strain>
    </source>
</reference>
<name>A0A6P0UPD4_9FLAO</name>
<dbReference type="InterPro" id="IPR024096">
    <property type="entry name" value="NO_sig/Golgi_transp_ligand-bd"/>
</dbReference>
<dbReference type="InterPro" id="IPR011644">
    <property type="entry name" value="Heme_NO-bd"/>
</dbReference>
<feature type="domain" description="Heme NO-binding" evidence="1">
    <location>
        <begin position="2"/>
        <end position="161"/>
    </location>
</feature>
<comment type="caution">
    <text evidence="2">The sequence shown here is derived from an EMBL/GenBank/DDBJ whole genome shotgun (WGS) entry which is preliminary data.</text>
</comment>
<evidence type="ECO:0000313" key="2">
    <source>
        <dbReference type="EMBL" id="NER12773.1"/>
    </source>
</evidence>
<organism evidence="2 3">
    <name type="scientific">Leptobacterium flavescens</name>
    <dbReference type="NCBI Taxonomy" id="472055"/>
    <lineage>
        <taxon>Bacteria</taxon>
        <taxon>Pseudomonadati</taxon>
        <taxon>Bacteroidota</taxon>
        <taxon>Flavobacteriia</taxon>
        <taxon>Flavobacteriales</taxon>
        <taxon>Flavobacteriaceae</taxon>
        <taxon>Leptobacterium</taxon>
    </lineage>
</organism>
<protein>
    <recommendedName>
        <fullName evidence="1">Heme NO-binding domain-containing protein</fullName>
    </recommendedName>
</protein>
<dbReference type="GO" id="GO:0020037">
    <property type="term" value="F:heme binding"/>
    <property type="evidence" value="ECO:0007669"/>
    <property type="project" value="InterPro"/>
</dbReference>
<accession>A0A6P0UPD4</accession>
<evidence type="ECO:0000313" key="3">
    <source>
        <dbReference type="Proteomes" id="UP000468581"/>
    </source>
</evidence>
<dbReference type="GO" id="GO:0004383">
    <property type="term" value="F:guanylate cyclase activity"/>
    <property type="evidence" value="ECO:0007669"/>
    <property type="project" value="TreeGrafter"/>
</dbReference>
<dbReference type="GO" id="GO:0070482">
    <property type="term" value="P:response to oxygen levels"/>
    <property type="evidence" value="ECO:0007669"/>
    <property type="project" value="TreeGrafter"/>
</dbReference>
<dbReference type="PANTHER" id="PTHR45655:SF13">
    <property type="entry name" value="SOLUBLE GUANYLATE CYCLASE GCY-32-RELATED"/>
    <property type="match status" value="1"/>
</dbReference>
<dbReference type="Gene3D" id="3.90.1520.10">
    <property type="entry name" value="H-NOX domain"/>
    <property type="match status" value="1"/>
</dbReference>
<sequence length="180" mass="20968">MKGIVFTEFLEMVESRFGLEIADHIIENSELESGGVYTAVGIYDFSEMLSLLGNLSKEVEIPVNDLIYEYGNYFFYVLTKHHPDIFNYYKDPISLLASVEDHIHVHVRKIYPGAELPSFEVLEKTDEKIVMLYSSERGMYRFAQALMEKTFEHYHRNPQIEIEKIKENGTLVRFTAVINE</sequence>
<dbReference type="SUPFAM" id="SSF111126">
    <property type="entry name" value="Ligand-binding domain in the NO signalling and Golgi transport"/>
    <property type="match status" value="1"/>
</dbReference>
<gene>
    <name evidence="2" type="ORF">GWK08_04935</name>
</gene>
<keyword evidence="3" id="KW-1185">Reference proteome</keyword>
<proteinExistence type="predicted"/>
<dbReference type="Pfam" id="PF07700">
    <property type="entry name" value="HNOB"/>
    <property type="match status" value="1"/>
</dbReference>
<dbReference type="GO" id="GO:0019934">
    <property type="term" value="P:cGMP-mediated signaling"/>
    <property type="evidence" value="ECO:0007669"/>
    <property type="project" value="TreeGrafter"/>
</dbReference>
<dbReference type="InterPro" id="IPR038158">
    <property type="entry name" value="H-NOX_domain_sf"/>
</dbReference>
<evidence type="ECO:0000259" key="1">
    <source>
        <dbReference type="Pfam" id="PF07700"/>
    </source>
</evidence>
<dbReference type="PANTHER" id="PTHR45655">
    <property type="entry name" value="GUANYLATE CYCLASE SOLUBLE SUBUNIT BETA-2"/>
    <property type="match status" value="1"/>
</dbReference>
<dbReference type="EMBL" id="JAABOO010000001">
    <property type="protein sequence ID" value="NER12773.1"/>
    <property type="molecule type" value="Genomic_DNA"/>
</dbReference>
<dbReference type="Proteomes" id="UP000468581">
    <property type="component" value="Unassembled WGS sequence"/>
</dbReference>
<dbReference type="RefSeq" id="WP_163605783.1">
    <property type="nucleotide sequence ID" value="NZ_JAABOO010000001.1"/>
</dbReference>